<dbReference type="KEGG" id="lbc:LACBIDRAFT_327316"/>
<sequence>MKKHLFIPNHDESIIRNLTASDFNRIYFYCHRIRIFGQDALRPTSRYLEAQVLPIIWSRKPSPGPLLSNVSKVGLVDDSFDGLAIYPRLVIGPNVMEIRVRVSSNEFLWANATVVLRKASLLNLSIFDLLVTEKSSCPKEAELLELLPTLRGVRKLSFGDPAFLTSRAISILGAFPMLQDLQLSVTEQEAENCIPYVANNFPAITHLELSSKTMNACRLMLLQLQSGTLRSLSLTQTRSNAHWSMRRLLTILHECNLVRLESLYVRDYPGISSDLGFGAPTLEEFFSMDPYAFECLSSFKQLRDLHLESCFVDLDNNDLMGLAKSLPQLRSLLFLEAISHDPDSVPKCTFTGMQHLIELCPKLERLTLPVDARQIPILATQPDGEYPSGLHLTTLHLYNAPILNADDVASYLTMLFPILADFSTIYYHEGDAEEDLDPYRMIWLKVEELMDRLSA</sequence>
<proteinExistence type="predicted"/>
<dbReference type="InterPro" id="IPR032675">
    <property type="entry name" value="LRR_dom_sf"/>
</dbReference>
<dbReference type="EMBL" id="DS547102">
    <property type="protein sequence ID" value="EDR08065.1"/>
    <property type="molecule type" value="Genomic_DNA"/>
</dbReference>
<name>B0DAP7_LACBS</name>
<dbReference type="Gene3D" id="3.80.10.10">
    <property type="entry name" value="Ribonuclease Inhibitor"/>
    <property type="match status" value="1"/>
</dbReference>
<dbReference type="HOGENOM" id="CLU_021164_1_0_1"/>
<evidence type="ECO:0000313" key="1">
    <source>
        <dbReference type="EMBL" id="EDR08065.1"/>
    </source>
</evidence>
<organism evidence="2">
    <name type="scientific">Laccaria bicolor (strain S238N-H82 / ATCC MYA-4686)</name>
    <name type="common">Bicoloured deceiver</name>
    <name type="synonym">Laccaria laccata var. bicolor</name>
    <dbReference type="NCBI Taxonomy" id="486041"/>
    <lineage>
        <taxon>Eukaryota</taxon>
        <taxon>Fungi</taxon>
        <taxon>Dikarya</taxon>
        <taxon>Basidiomycota</taxon>
        <taxon>Agaricomycotina</taxon>
        <taxon>Agaricomycetes</taxon>
        <taxon>Agaricomycetidae</taxon>
        <taxon>Agaricales</taxon>
        <taxon>Agaricineae</taxon>
        <taxon>Hydnangiaceae</taxon>
        <taxon>Laccaria</taxon>
    </lineage>
</organism>
<dbReference type="InParanoid" id="B0DAP7"/>
<evidence type="ECO:0000313" key="2">
    <source>
        <dbReference type="Proteomes" id="UP000001194"/>
    </source>
</evidence>
<dbReference type="AlphaFoldDB" id="B0DAP7"/>
<reference evidence="1 2" key="1">
    <citation type="journal article" date="2008" name="Nature">
        <title>The genome of Laccaria bicolor provides insights into mycorrhizal symbiosis.</title>
        <authorList>
            <person name="Martin F."/>
            <person name="Aerts A."/>
            <person name="Ahren D."/>
            <person name="Brun A."/>
            <person name="Danchin E.G.J."/>
            <person name="Duchaussoy F."/>
            <person name="Gibon J."/>
            <person name="Kohler A."/>
            <person name="Lindquist E."/>
            <person name="Pereda V."/>
            <person name="Salamov A."/>
            <person name="Shapiro H.J."/>
            <person name="Wuyts J."/>
            <person name="Blaudez D."/>
            <person name="Buee M."/>
            <person name="Brokstein P."/>
            <person name="Canbaeck B."/>
            <person name="Cohen D."/>
            <person name="Courty P.E."/>
            <person name="Coutinho P.M."/>
            <person name="Delaruelle C."/>
            <person name="Detter J.C."/>
            <person name="Deveau A."/>
            <person name="DiFazio S."/>
            <person name="Duplessis S."/>
            <person name="Fraissinet-Tachet L."/>
            <person name="Lucic E."/>
            <person name="Frey-Klett P."/>
            <person name="Fourrey C."/>
            <person name="Feussner I."/>
            <person name="Gay G."/>
            <person name="Grimwood J."/>
            <person name="Hoegger P.J."/>
            <person name="Jain P."/>
            <person name="Kilaru S."/>
            <person name="Labbe J."/>
            <person name="Lin Y.C."/>
            <person name="Legue V."/>
            <person name="Le Tacon F."/>
            <person name="Marmeisse R."/>
            <person name="Melayah D."/>
            <person name="Montanini B."/>
            <person name="Muratet M."/>
            <person name="Nehls U."/>
            <person name="Niculita-Hirzel H."/>
            <person name="Oudot-Le Secq M.P."/>
            <person name="Peter M."/>
            <person name="Quesneville H."/>
            <person name="Rajashekar B."/>
            <person name="Reich M."/>
            <person name="Rouhier N."/>
            <person name="Schmutz J."/>
            <person name="Yin T."/>
            <person name="Chalot M."/>
            <person name="Henrissat B."/>
            <person name="Kuees U."/>
            <person name="Lucas S."/>
            <person name="Van de Peer Y."/>
            <person name="Podila G.K."/>
            <person name="Polle A."/>
            <person name="Pukkila P.J."/>
            <person name="Richardson P.M."/>
            <person name="Rouze P."/>
            <person name="Sanders I.R."/>
            <person name="Stajich J.E."/>
            <person name="Tunlid A."/>
            <person name="Tuskan G."/>
            <person name="Grigoriev I.V."/>
        </authorList>
    </citation>
    <scope>NUCLEOTIDE SEQUENCE [LARGE SCALE GENOMIC DNA]</scope>
    <source>
        <strain evidence="2">S238N-H82 / ATCC MYA-4686</strain>
    </source>
</reference>
<gene>
    <name evidence="1" type="ORF">LACBIDRAFT_327316</name>
</gene>
<keyword evidence="2" id="KW-1185">Reference proteome</keyword>
<dbReference type="Proteomes" id="UP000001194">
    <property type="component" value="Unassembled WGS sequence"/>
</dbReference>
<dbReference type="GeneID" id="6076670"/>
<protein>
    <submittedName>
        <fullName evidence="1">Predicted protein</fullName>
    </submittedName>
</protein>
<dbReference type="SUPFAM" id="SSF52047">
    <property type="entry name" value="RNI-like"/>
    <property type="match status" value="1"/>
</dbReference>
<accession>B0DAP7</accession>
<dbReference type="OrthoDB" id="3543113at2759"/>
<dbReference type="RefSeq" id="XP_001881135.1">
    <property type="nucleotide sequence ID" value="XM_001881100.1"/>
</dbReference>